<dbReference type="OrthoDB" id="6725193at2759"/>
<evidence type="ECO:0000313" key="1">
    <source>
        <dbReference type="EMBL" id="CAH1107673.1"/>
    </source>
</evidence>
<proteinExistence type="predicted"/>
<dbReference type="AlphaFoldDB" id="A0A9P0GBZ5"/>
<evidence type="ECO:0000313" key="2">
    <source>
        <dbReference type="Proteomes" id="UP001153636"/>
    </source>
</evidence>
<gene>
    <name evidence="1" type="ORF">PSYICH_LOCUS8340</name>
</gene>
<keyword evidence="2" id="KW-1185">Reference proteome</keyword>
<dbReference type="EMBL" id="OV651835">
    <property type="protein sequence ID" value="CAH1107673.1"/>
    <property type="molecule type" value="Genomic_DNA"/>
</dbReference>
<dbReference type="Proteomes" id="UP001153636">
    <property type="component" value="Chromosome 23"/>
</dbReference>
<protein>
    <submittedName>
        <fullName evidence="1">Uncharacterized protein</fullName>
    </submittedName>
</protein>
<accession>A0A9P0GBZ5</accession>
<reference evidence="1" key="1">
    <citation type="submission" date="2022-01" db="EMBL/GenBank/DDBJ databases">
        <authorList>
            <person name="King R."/>
        </authorList>
    </citation>
    <scope>NUCLEOTIDE SEQUENCE</scope>
</reference>
<dbReference type="PANTHER" id="PTHR47018:SF3">
    <property type="entry name" value="MYCBP-ASSOCIATED PROTEIN"/>
    <property type="match status" value="1"/>
</dbReference>
<dbReference type="PANTHER" id="PTHR47018">
    <property type="entry name" value="CXC DOMAIN-CONTAINING PROTEIN-RELATED"/>
    <property type="match status" value="1"/>
</dbReference>
<name>A0A9P0GBZ5_9CUCU</name>
<sequence>MVESNLLANGSVNGFLDGKHFNRCKRLHPMVALGLEILFFKSFLQNNNKTLTDDVIEEVKRLQNSEISSFHIENEELKELINSYGIYKQQSLNGEHGKTAQFYLIYINLINYYLNLSRSIRTGNFELFKSMLPKITNIFFICK</sequence>
<organism evidence="1 2">
    <name type="scientific">Psylliodes chrysocephalus</name>
    <dbReference type="NCBI Taxonomy" id="3402493"/>
    <lineage>
        <taxon>Eukaryota</taxon>
        <taxon>Metazoa</taxon>
        <taxon>Ecdysozoa</taxon>
        <taxon>Arthropoda</taxon>
        <taxon>Hexapoda</taxon>
        <taxon>Insecta</taxon>
        <taxon>Pterygota</taxon>
        <taxon>Neoptera</taxon>
        <taxon>Endopterygota</taxon>
        <taxon>Coleoptera</taxon>
        <taxon>Polyphaga</taxon>
        <taxon>Cucujiformia</taxon>
        <taxon>Chrysomeloidea</taxon>
        <taxon>Chrysomelidae</taxon>
        <taxon>Galerucinae</taxon>
        <taxon>Alticini</taxon>
        <taxon>Psylliodes</taxon>
    </lineage>
</organism>